<name>A0A5E4VWB7_9BURK</name>
<accession>A0A5E4VWB7</accession>
<sequence length="175" mass="18301">MTLPPYLPSAATPADFRQGMRRLAGAVTVIAARLADGSRLGIAATAVCSVSAEPAALLACVNQSTSLGRVIAAGLPFTVNVLGAKHEELARAFGGMLNMDQTERFRLGDWCDATNGAPMLADALVSFACHVSRTIVFASHVIVIGEVAQVALHDAAPLPGNLVYHDGSFRRIDSM</sequence>
<dbReference type="GO" id="GO:0004497">
    <property type="term" value="F:monooxygenase activity"/>
    <property type="evidence" value="ECO:0007669"/>
    <property type="project" value="UniProtKB-KW"/>
</dbReference>
<dbReference type="InterPro" id="IPR012349">
    <property type="entry name" value="Split_barrel_FMN-bd"/>
</dbReference>
<keyword evidence="3" id="KW-0503">Monooxygenase</keyword>
<gene>
    <name evidence="3" type="ORF">PCE31106_02911</name>
</gene>
<dbReference type="EMBL" id="CABPSL010000011">
    <property type="protein sequence ID" value="VVE16688.1"/>
    <property type="molecule type" value="Genomic_DNA"/>
</dbReference>
<dbReference type="GO" id="GO:0042602">
    <property type="term" value="F:riboflavin reductase (NADPH) activity"/>
    <property type="evidence" value="ECO:0007669"/>
    <property type="project" value="TreeGrafter"/>
</dbReference>
<dbReference type="SMART" id="SM00903">
    <property type="entry name" value="Flavin_Reduct"/>
    <property type="match status" value="1"/>
</dbReference>
<evidence type="ECO:0000256" key="1">
    <source>
        <dbReference type="ARBA" id="ARBA00023002"/>
    </source>
</evidence>
<dbReference type="InterPro" id="IPR002563">
    <property type="entry name" value="Flavin_Rdtase-like_dom"/>
</dbReference>
<organism evidence="3 4">
    <name type="scientific">Pandoraea cepalis</name>
    <dbReference type="NCBI Taxonomy" id="2508294"/>
    <lineage>
        <taxon>Bacteria</taxon>
        <taxon>Pseudomonadati</taxon>
        <taxon>Pseudomonadota</taxon>
        <taxon>Betaproteobacteria</taxon>
        <taxon>Burkholderiales</taxon>
        <taxon>Burkholderiaceae</taxon>
        <taxon>Pandoraea</taxon>
    </lineage>
</organism>
<dbReference type="OrthoDB" id="8525727at2"/>
<keyword evidence="1" id="KW-0560">Oxidoreductase</keyword>
<reference evidence="3 4" key="1">
    <citation type="submission" date="2019-08" db="EMBL/GenBank/DDBJ databases">
        <authorList>
            <person name="Peeters C."/>
        </authorList>
    </citation>
    <scope>NUCLEOTIDE SEQUENCE [LARGE SCALE GENOMIC DNA]</scope>
    <source>
        <strain evidence="3 4">LMG 31106</strain>
    </source>
</reference>
<protein>
    <submittedName>
        <fullName evidence="3">4-hydroxyphenylacetate 3-monooxygenase reductase subunit</fullName>
    </submittedName>
</protein>
<evidence type="ECO:0000313" key="4">
    <source>
        <dbReference type="Proteomes" id="UP000384354"/>
    </source>
</evidence>
<dbReference type="RefSeq" id="WP_150563731.1">
    <property type="nucleotide sequence ID" value="NZ_CABPSL010000011.1"/>
</dbReference>
<dbReference type="Pfam" id="PF01613">
    <property type="entry name" value="Flavin_Reduct"/>
    <property type="match status" value="1"/>
</dbReference>
<evidence type="ECO:0000313" key="3">
    <source>
        <dbReference type="EMBL" id="VVE16688.1"/>
    </source>
</evidence>
<dbReference type="SUPFAM" id="SSF50475">
    <property type="entry name" value="FMN-binding split barrel"/>
    <property type="match status" value="1"/>
</dbReference>
<feature type="domain" description="Flavin reductase like" evidence="2">
    <location>
        <begin position="20"/>
        <end position="171"/>
    </location>
</feature>
<dbReference type="Gene3D" id="2.30.110.10">
    <property type="entry name" value="Electron Transport, Fmn-binding Protein, Chain A"/>
    <property type="match status" value="1"/>
</dbReference>
<dbReference type="Proteomes" id="UP000384354">
    <property type="component" value="Unassembled WGS sequence"/>
</dbReference>
<dbReference type="AlphaFoldDB" id="A0A5E4VWB7"/>
<dbReference type="InterPro" id="IPR050268">
    <property type="entry name" value="NADH-dep_flavin_reductase"/>
</dbReference>
<evidence type="ECO:0000259" key="2">
    <source>
        <dbReference type="SMART" id="SM00903"/>
    </source>
</evidence>
<dbReference type="PANTHER" id="PTHR30466:SF1">
    <property type="entry name" value="FMN REDUCTASE (NADH) RUTF"/>
    <property type="match status" value="1"/>
</dbReference>
<dbReference type="GO" id="GO:0010181">
    <property type="term" value="F:FMN binding"/>
    <property type="evidence" value="ECO:0007669"/>
    <property type="project" value="InterPro"/>
</dbReference>
<proteinExistence type="predicted"/>
<dbReference type="PANTHER" id="PTHR30466">
    <property type="entry name" value="FLAVIN REDUCTASE"/>
    <property type="match status" value="1"/>
</dbReference>